<reference evidence="7" key="1">
    <citation type="submission" date="2016-06" db="UniProtKB">
        <authorList>
            <consortium name="WormBaseParasite"/>
        </authorList>
    </citation>
    <scope>IDENTIFICATION</scope>
</reference>
<dbReference type="PANTHER" id="PTHR46317:SF1">
    <property type="entry name" value="HYDROLASE, TATD FAMILY"/>
    <property type="match status" value="1"/>
</dbReference>
<dbReference type="Proteomes" id="UP000271098">
    <property type="component" value="Unassembled WGS sequence"/>
</dbReference>
<organism evidence="7">
    <name type="scientific">Gongylonema pulchrum</name>
    <dbReference type="NCBI Taxonomy" id="637853"/>
    <lineage>
        <taxon>Eukaryota</taxon>
        <taxon>Metazoa</taxon>
        <taxon>Ecdysozoa</taxon>
        <taxon>Nematoda</taxon>
        <taxon>Chromadorea</taxon>
        <taxon>Rhabditida</taxon>
        <taxon>Spirurina</taxon>
        <taxon>Spiruromorpha</taxon>
        <taxon>Spiruroidea</taxon>
        <taxon>Gongylonematidae</taxon>
        <taxon>Gongylonema</taxon>
    </lineage>
</organism>
<evidence type="ECO:0000256" key="1">
    <source>
        <dbReference type="ARBA" id="ARBA00009275"/>
    </source>
</evidence>
<keyword evidence="6" id="KW-1185">Reference proteome</keyword>
<dbReference type="WBParaSite" id="GPUH_0002418201-mRNA-1">
    <property type="protein sequence ID" value="GPUH_0002418201-mRNA-1"/>
    <property type="gene ID" value="GPUH_0002418201"/>
</dbReference>
<dbReference type="InterPro" id="IPR032466">
    <property type="entry name" value="Metal_Hydrolase"/>
</dbReference>
<evidence type="ECO:0000256" key="3">
    <source>
        <dbReference type="ARBA" id="ARBA00022801"/>
    </source>
</evidence>
<comment type="similarity">
    <text evidence="1">Belongs to the metallo-dependent hydrolases superfamily. TatD-type hydrolase family.</text>
</comment>
<reference evidence="5 6" key="2">
    <citation type="submission" date="2018-11" db="EMBL/GenBank/DDBJ databases">
        <authorList>
            <consortium name="Pathogen Informatics"/>
        </authorList>
    </citation>
    <scope>NUCLEOTIDE SEQUENCE [LARGE SCALE GENOMIC DNA]</scope>
</reference>
<protein>
    <submittedName>
        <fullName evidence="7">D-tagatose-1,6-bisphosphate aldolase subunit GatY</fullName>
    </submittedName>
</protein>
<keyword evidence="3" id="KW-0378">Hydrolase</keyword>
<evidence type="ECO:0000313" key="7">
    <source>
        <dbReference type="WBParaSite" id="GPUH_0002418201-mRNA-1"/>
    </source>
</evidence>
<dbReference type="InterPro" id="IPR001130">
    <property type="entry name" value="TatD-like"/>
</dbReference>
<evidence type="ECO:0000313" key="6">
    <source>
        <dbReference type="Proteomes" id="UP000271098"/>
    </source>
</evidence>
<dbReference type="Pfam" id="PF01026">
    <property type="entry name" value="TatD_DNase"/>
    <property type="match status" value="1"/>
</dbReference>
<accession>A0A183ET61</accession>
<keyword evidence="2" id="KW-0479">Metal-binding</keyword>
<evidence type="ECO:0000256" key="4">
    <source>
        <dbReference type="ARBA" id="ARBA00093287"/>
    </source>
</evidence>
<evidence type="ECO:0000256" key="2">
    <source>
        <dbReference type="ARBA" id="ARBA00022723"/>
    </source>
</evidence>
<proteinExistence type="inferred from homology"/>
<dbReference type="EMBL" id="UYRT01100256">
    <property type="protein sequence ID" value="VDN42462.1"/>
    <property type="molecule type" value="Genomic_DNA"/>
</dbReference>
<name>A0A183ET61_9BILA</name>
<dbReference type="GO" id="GO:0016788">
    <property type="term" value="F:hydrolase activity, acting on ester bonds"/>
    <property type="evidence" value="ECO:0007669"/>
    <property type="project" value="InterPro"/>
</dbReference>
<dbReference type="SUPFAM" id="SSF51556">
    <property type="entry name" value="Metallo-dependent hydrolases"/>
    <property type="match status" value="1"/>
</dbReference>
<dbReference type="PANTHER" id="PTHR46317">
    <property type="entry name" value="HYDROLASE OF PHP SUPERFAMILY-RELATED PROTEIN"/>
    <property type="match status" value="1"/>
</dbReference>
<gene>
    <name evidence="5" type="ORF">GPUH_LOCUS24154</name>
</gene>
<dbReference type="AlphaFoldDB" id="A0A183ET61"/>
<sequence>MFGERNNISAQREDVASVPEYIEEQKDRIVALGEVGLDYTPRNVHSRSAGRPTIEVLRQNGATHVLLHAFSGNVKNARPAIEAGYYFSIPPSFTLSKEVSFIFSAYLCTYFLRIIAYRLDD</sequence>
<dbReference type="GO" id="GO:0046872">
    <property type="term" value="F:metal ion binding"/>
    <property type="evidence" value="ECO:0007669"/>
    <property type="project" value="UniProtKB-KW"/>
</dbReference>
<dbReference type="Gene3D" id="3.20.20.140">
    <property type="entry name" value="Metal-dependent hydrolases"/>
    <property type="match status" value="1"/>
</dbReference>
<evidence type="ECO:0000313" key="5">
    <source>
        <dbReference type="EMBL" id="VDN42462.1"/>
    </source>
</evidence>
<comment type="function">
    <text evidence="4">Exhibits 3'-exonuclease activities and apurinic/apyrimidinic (AP) endonuclease (in vitro). Show preferential AP endonuclease activity on double-stranded DNA substrates and 3'- exonuclease activity on single-stranded DNA.</text>
</comment>
<dbReference type="OrthoDB" id="413993at2759"/>